<dbReference type="GO" id="GO:0005737">
    <property type="term" value="C:cytoplasm"/>
    <property type="evidence" value="ECO:0007669"/>
    <property type="project" value="TreeGrafter"/>
</dbReference>
<dbReference type="PANTHER" id="PTHR45694">
    <property type="entry name" value="GLUTAREDOXIN 2"/>
    <property type="match status" value="1"/>
</dbReference>
<dbReference type="PANTHER" id="PTHR45694:SF18">
    <property type="entry name" value="GLUTAREDOXIN-1-RELATED"/>
    <property type="match status" value="1"/>
</dbReference>
<dbReference type="EMBL" id="CP031034">
    <property type="protein sequence ID" value="QDZ17768.1"/>
    <property type="molecule type" value="Genomic_DNA"/>
</dbReference>
<comment type="similarity">
    <text evidence="1">Belongs to the glutaredoxin family. CPYC subfamily.</text>
</comment>
<sequence>MASKFVKQVEQIVTGSPLVIFSKTTCGYCARAKSLLDSMKVTFNAVELNQIENGAEVQNALKEITGQRTVPNIFIKGKSIGGCDDITRMHQQGKLEERLKEAGVI</sequence>
<dbReference type="STRING" id="1764295.A0A5B8MBG2"/>
<proteinExistence type="inferred from homology"/>
<dbReference type="OrthoDB" id="418495at2759"/>
<evidence type="ECO:0000259" key="2">
    <source>
        <dbReference type="Pfam" id="PF00462"/>
    </source>
</evidence>
<dbReference type="AlphaFoldDB" id="A0A5B8MBG2"/>
<dbReference type="Gene3D" id="3.40.30.10">
    <property type="entry name" value="Glutaredoxin"/>
    <property type="match status" value="1"/>
</dbReference>
<dbReference type="InterPro" id="IPR014025">
    <property type="entry name" value="Glutaredoxin_subgr"/>
</dbReference>
<dbReference type="PROSITE" id="PS51354">
    <property type="entry name" value="GLUTAREDOXIN_2"/>
    <property type="match status" value="1"/>
</dbReference>
<reference evidence="3 4" key="1">
    <citation type="submission" date="2018-07" db="EMBL/GenBank/DDBJ databases">
        <title>The complete nuclear genome of the prasinophyte Chloropicon primus (CCMP1205).</title>
        <authorList>
            <person name="Pombert J.-F."/>
            <person name="Otis C."/>
            <person name="Turmel M."/>
            <person name="Lemieux C."/>
        </authorList>
    </citation>
    <scope>NUCLEOTIDE SEQUENCE [LARGE SCALE GENOMIC DNA]</scope>
    <source>
        <strain evidence="3 4">CCMP1205</strain>
    </source>
</reference>
<dbReference type="SUPFAM" id="SSF52833">
    <property type="entry name" value="Thioredoxin-like"/>
    <property type="match status" value="1"/>
</dbReference>
<dbReference type="Pfam" id="PF00462">
    <property type="entry name" value="Glutaredoxin"/>
    <property type="match status" value="1"/>
</dbReference>
<dbReference type="GO" id="GO:0015038">
    <property type="term" value="F:glutathione disulfide oxidoreductase activity"/>
    <property type="evidence" value="ECO:0007669"/>
    <property type="project" value="TreeGrafter"/>
</dbReference>
<organism evidence="3 4">
    <name type="scientific">Chloropicon primus</name>
    <dbReference type="NCBI Taxonomy" id="1764295"/>
    <lineage>
        <taxon>Eukaryota</taxon>
        <taxon>Viridiplantae</taxon>
        <taxon>Chlorophyta</taxon>
        <taxon>Chloropicophyceae</taxon>
        <taxon>Chloropicales</taxon>
        <taxon>Chloropicaceae</taxon>
        <taxon>Chloropicon</taxon>
    </lineage>
</organism>
<evidence type="ECO:0000313" key="4">
    <source>
        <dbReference type="Proteomes" id="UP000316726"/>
    </source>
</evidence>
<dbReference type="NCBIfam" id="TIGR02180">
    <property type="entry name" value="GRX_euk"/>
    <property type="match status" value="1"/>
</dbReference>
<keyword evidence="4" id="KW-1185">Reference proteome</keyword>
<dbReference type="InterPro" id="IPR036249">
    <property type="entry name" value="Thioredoxin-like_sf"/>
</dbReference>
<dbReference type="InterPro" id="IPR002109">
    <property type="entry name" value="Glutaredoxin"/>
</dbReference>
<dbReference type="PRINTS" id="PR00160">
    <property type="entry name" value="GLUTAREDOXIN"/>
</dbReference>
<accession>A0A5B8MBG2</accession>
<feature type="domain" description="Glutaredoxin" evidence="2">
    <location>
        <begin position="19"/>
        <end position="80"/>
    </location>
</feature>
<dbReference type="Proteomes" id="UP000316726">
    <property type="component" value="Chromosome 1"/>
</dbReference>
<evidence type="ECO:0000256" key="1">
    <source>
        <dbReference type="ARBA" id="ARBA00007190"/>
    </source>
</evidence>
<dbReference type="FunFam" id="3.40.30.10:FF:000093">
    <property type="entry name" value="Glutaredoxin 2"/>
    <property type="match status" value="1"/>
</dbReference>
<protein>
    <submittedName>
        <fullName evidence="3">Glutaredoxin</fullName>
    </submittedName>
</protein>
<dbReference type="CDD" id="cd03419">
    <property type="entry name" value="GRX_GRXh_1_2_like"/>
    <property type="match status" value="1"/>
</dbReference>
<gene>
    <name evidence="3" type="ORF">A3770_01p02860</name>
</gene>
<dbReference type="GO" id="GO:0034599">
    <property type="term" value="P:cellular response to oxidative stress"/>
    <property type="evidence" value="ECO:0007669"/>
    <property type="project" value="TreeGrafter"/>
</dbReference>
<dbReference type="InterPro" id="IPR011899">
    <property type="entry name" value="Glutaredoxin_euk/vir"/>
</dbReference>
<name>A0A5B8MBG2_9CHLO</name>
<evidence type="ECO:0000313" key="3">
    <source>
        <dbReference type="EMBL" id="QDZ17768.1"/>
    </source>
</evidence>